<keyword evidence="5 11" id="KW-1003">Cell membrane</keyword>
<evidence type="ECO:0000256" key="9">
    <source>
        <dbReference type="ARBA" id="ARBA00023136"/>
    </source>
</evidence>
<reference evidence="13" key="1">
    <citation type="journal article" date="2022" name="ISME J.">
        <title>Identification of active gaseous-alkane degraders at natural gas seeps.</title>
        <authorList>
            <person name="Farhan Ul Haque M."/>
            <person name="Hernandez M."/>
            <person name="Crombie A.T."/>
            <person name="Murrell J.C."/>
        </authorList>
    </citation>
    <scope>NUCLEOTIDE SEQUENCE</scope>
    <source>
        <strain evidence="13">ANDR5</strain>
    </source>
</reference>
<comment type="subunit">
    <text evidence="4 11">Associates with subunits I, II and III to form cytochrome c oxidase.</text>
</comment>
<keyword evidence="14" id="KW-1185">Reference proteome</keyword>
<evidence type="ECO:0000256" key="1">
    <source>
        <dbReference type="ARBA" id="ARBA00002536"/>
    </source>
</evidence>
<evidence type="ECO:0000256" key="8">
    <source>
        <dbReference type="ARBA" id="ARBA00022989"/>
    </source>
</evidence>
<dbReference type="RefSeq" id="WP_243071718.1">
    <property type="nucleotide sequence ID" value="NZ_JAIVFL010000001.1"/>
</dbReference>
<comment type="caution">
    <text evidence="13">The sequence shown here is derived from an EMBL/GenBank/DDBJ whole genome shotgun (WGS) entry which is preliminary data.</text>
</comment>
<dbReference type="Proteomes" id="UP001139068">
    <property type="component" value="Unassembled WGS sequence"/>
</dbReference>
<dbReference type="PIRSF" id="PIRSF017385">
    <property type="entry name" value="CtaF"/>
    <property type="match status" value="1"/>
</dbReference>
<evidence type="ECO:0000256" key="3">
    <source>
        <dbReference type="ARBA" id="ARBA00006870"/>
    </source>
</evidence>
<protein>
    <recommendedName>
        <fullName evidence="11">Cytochrome c oxidase polypeptide 4</fullName>
        <ecNumber evidence="11">7.1.1.9</ecNumber>
    </recommendedName>
    <alternativeName>
        <fullName evidence="11">Cytochrome aa3 subunit 4</fullName>
    </alternativeName>
    <alternativeName>
        <fullName evidence="11">Cytochrome c oxidase polypeptide IV</fullName>
    </alternativeName>
</protein>
<organism evidence="13 14">
    <name type="scientific">Candidatus Mycolicibacterium alkanivorans</name>
    <dbReference type="NCBI Taxonomy" id="2954114"/>
    <lineage>
        <taxon>Bacteria</taxon>
        <taxon>Bacillati</taxon>
        <taxon>Actinomycetota</taxon>
        <taxon>Actinomycetes</taxon>
        <taxon>Mycobacteriales</taxon>
        <taxon>Mycobacteriaceae</taxon>
        <taxon>Mycolicibacterium</taxon>
    </lineage>
</organism>
<gene>
    <name evidence="13" type="ORF">K9U37_11045</name>
</gene>
<keyword evidence="6 12" id="KW-0812">Transmembrane</keyword>
<evidence type="ECO:0000256" key="10">
    <source>
        <dbReference type="ARBA" id="ARBA00047816"/>
    </source>
</evidence>
<feature type="transmembrane region" description="Helical" evidence="12">
    <location>
        <begin position="36"/>
        <end position="56"/>
    </location>
</feature>
<dbReference type="InterPro" id="IPR021050">
    <property type="entry name" value="Cyt_c_oxidase_su4_actinobac"/>
</dbReference>
<evidence type="ECO:0000256" key="11">
    <source>
        <dbReference type="PIRNR" id="PIRNR017385"/>
    </source>
</evidence>
<evidence type="ECO:0000313" key="13">
    <source>
        <dbReference type="EMBL" id="MCI4675388.1"/>
    </source>
</evidence>
<keyword evidence="8 12" id="KW-1133">Transmembrane helix</keyword>
<feature type="transmembrane region" description="Helical" evidence="12">
    <location>
        <begin position="90"/>
        <end position="108"/>
    </location>
</feature>
<evidence type="ECO:0000256" key="6">
    <source>
        <dbReference type="ARBA" id="ARBA00022692"/>
    </source>
</evidence>
<comment type="similarity">
    <text evidence="3 11">Belongs to the cytochrome c oxidase bacterial subunit CtaF family.</text>
</comment>
<comment type="catalytic activity">
    <reaction evidence="10 11">
        <text>4 Fe(II)-[cytochrome c] + O2 + 8 H(+)(in) = 4 Fe(III)-[cytochrome c] + 2 H2O + 4 H(+)(out)</text>
        <dbReference type="Rhea" id="RHEA:11436"/>
        <dbReference type="Rhea" id="RHEA-COMP:10350"/>
        <dbReference type="Rhea" id="RHEA-COMP:14399"/>
        <dbReference type="ChEBI" id="CHEBI:15377"/>
        <dbReference type="ChEBI" id="CHEBI:15378"/>
        <dbReference type="ChEBI" id="CHEBI:15379"/>
        <dbReference type="ChEBI" id="CHEBI:29033"/>
        <dbReference type="ChEBI" id="CHEBI:29034"/>
        <dbReference type="EC" id="7.1.1.9"/>
    </reaction>
</comment>
<comment type="function">
    <text evidence="1 11">Part of cytochrome c oxidase, its function is unknown.</text>
</comment>
<keyword evidence="7 11" id="KW-1278">Translocase</keyword>
<dbReference type="EC" id="7.1.1.9" evidence="11"/>
<keyword evidence="9 11" id="KW-0472">Membrane</keyword>
<evidence type="ECO:0000256" key="5">
    <source>
        <dbReference type="ARBA" id="ARBA00022475"/>
    </source>
</evidence>
<evidence type="ECO:0000313" key="14">
    <source>
        <dbReference type="Proteomes" id="UP001139068"/>
    </source>
</evidence>
<proteinExistence type="inferred from homology"/>
<feature type="transmembrane region" description="Helical" evidence="12">
    <location>
        <begin position="7"/>
        <end position="30"/>
    </location>
</feature>
<dbReference type="EMBL" id="JAIVFL010000001">
    <property type="protein sequence ID" value="MCI4675388.1"/>
    <property type="molecule type" value="Genomic_DNA"/>
</dbReference>
<evidence type="ECO:0000256" key="4">
    <source>
        <dbReference type="ARBA" id="ARBA00011451"/>
    </source>
</evidence>
<feature type="transmembrane region" description="Helical" evidence="12">
    <location>
        <begin position="114"/>
        <end position="134"/>
    </location>
</feature>
<evidence type="ECO:0000256" key="2">
    <source>
        <dbReference type="ARBA" id="ARBA00004651"/>
    </source>
</evidence>
<name>A0ABS9YVY4_9MYCO</name>
<dbReference type="Pfam" id="PF12270">
    <property type="entry name" value="Cyt_c_ox_IV"/>
    <property type="match status" value="1"/>
</dbReference>
<accession>A0ABS9YVY4</accession>
<comment type="subcellular location">
    <subcellularLocation>
        <location evidence="2">Cell membrane</location>
        <topology evidence="2">Multi-pass membrane protein</topology>
    </subcellularLocation>
</comment>
<evidence type="ECO:0000256" key="12">
    <source>
        <dbReference type="SAM" id="Phobius"/>
    </source>
</evidence>
<evidence type="ECO:0000256" key="7">
    <source>
        <dbReference type="ARBA" id="ARBA00022967"/>
    </source>
</evidence>
<sequence>MHIEARLFEILTAFFVLASIVYGVLTAVFGNGGIEWAGTTALVLTAGLSLIIGTFFRFVARRLDTRPEDYEDAEISDGAGELGFYAPHSWWPILIALAFSTAAVGAALWLPWLIVAGVVFVLGAVSGLVFEYYVGPEKH</sequence>